<evidence type="ECO:0000256" key="2">
    <source>
        <dbReference type="ARBA" id="ARBA00022801"/>
    </source>
</evidence>
<dbReference type="InterPro" id="IPR050266">
    <property type="entry name" value="AB_hydrolase_sf"/>
</dbReference>
<dbReference type="InterPro" id="IPR002410">
    <property type="entry name" value="Peptidase_S33"/>
</dbReference>
<dbReference type="GO" id="GO:0004177">
    <property type="term" value="F:aminopeptidase activity"/>
    <property type="evidence" value="ECO:0007669"/>
    <property type="project" value="UniProtKB-EC"/>
</dbReference>
<evidence type="ECO:0000313" key="4">
    <source>
        <dbReference type="EMBL" id="GLY74172.1"/>
    </source>
</evidence>
<dbReference type="PRINTS" id="PR00111">
    <property type="entry name" value="ABHYDROLASE"/>
</dbReference>
<comment type="caution">
    <text evidence="4">The sequence shown here is derived from an EMBL/GenBank/DDBJ whole genome shotgun (WGS) entry which is preliminary data.</text>
</comment>
<evidence type="ECO:0000256" key="1">
    <source>
        <dbReference type="ARBA" id="ARBA00010088"/>
    </source>
</evidence>
<keyword evidence="2" id="KW-0378">Hydrolase</keyword>
<reference evidence="4" key="1">
    <citation type="submission" date="2023-03" db="EMBL/GenBank/DDBJ databases">
        <title>Actinoallomurus iriomotensis NBRC 103681.</title>
        <authorList>
            <person name="Ichikawa N."/>
            <person name="Sato H."/>
            <person name="Tonouchi N."/>
        </authorList>
    </citation>
    <scope>NUCLEOTIDE SEQUENCE</scope>
    <source>
        <strain evidence="4">NBRC 103681</strain>
    </source>
</reference>
<comment type="similarity">
    <text evidence="1">Belongs to the peptidase S33 family.</text>
</comment>
<dbReference type="Pfam" id="PF00561">
    <property type="entry name" value="Abhydrolase_1"/>
    <property type="match status" value="1"/>
</dbReference>
<dbReference type="EMBL" id="BSTJ01000002">
    <property type="protein sequence ID" value="GLY74172.1"/>
    <property type="molecule type" value="Genomic_DNA"/>
</dbReference>
<organism evidence="4 5">
    <name type="scientific">Actinoallomurus iriomotensis</name>
    <dbReference type="NCBI Taxonomy" id="478107"/>
    <lineage>
        <taxon>Bacteria</taxon>
        <taxon>Bacillati</taxon>
        <taxon>Actinomycetota</taxon>
        <taxon>Actinomycetes</taxon>
        <taxon>Streptosporangiales</taxon>
        <taxon>Thermomonosporaceae</taxon>
        <taxon>Actinoallomurus</taxon>
    </lineage>
</organism>
<accession>A0A9W6RHK1</accession>
<dbReference type="GO" id="GO:0006508">
    <property type="term" value="P:proteolysis"/>
    <property type="evidence" value="ECO:0007669"/>
    <property type="project" value="InterPro"/>
</dbReference>
<dbReference type="GO" id="GO:0016020">
    <property type="term" value="C:membrane"/>
    <property type="evidence" value="ECO:0007669"/>
    <property type="project" value="TreeGrafter"/>
</dbReference>
<feature type="domain" description="AB hydrolase-1" evidence="3">
    <location>
        <begin position="30"/>
        <end position="268"/>
    </location>
</feature>
<dbReference type="AlphaFoldDB" id="A0A9W6RHK1"/>
<sequence>MRVAIGDISLYFDVDGCGLVPDGPAMVERPTVIALHGGPGADHTTFKPVLDGVTEHAQVIYLDQRGSGRSDRGGPESWTWDRWADDVIAFCDALDIAEPVLLGTSAGGWVALTAAIRHSARLGGVVLDSVMPGETDERLAIMERLGGAEAREIARRYWDGEDSDEIREAYPRVCLPLYSQRPGGDPDGPDRLRRIRWNPDVLEHFRQVLYDDFDPWPRLGQVTCPTMILAGEHDPVATVPAARRLAAELPGARLHVVPDAGHGLFREDPATATATALLRDFLAGIEWTRAHG</sequence>
<evidence type="ECO:0000313" key="5">
    <source>
        <dbReference type="Proteomes" id="UP001165135"/>
    </source>
</evidence>
<dbReference type="Proteomes" id="UP001165135">
    <property type="component" value="Unassembled WGS sequence"/>
</dbReference>
<proteinExistence type="inferred from homology"/>
<dbReference type="PRINTS" id="PR00793">
    <property type="entry name" value="PROAMNOPTASE"/>
</dbReference>
<dbReference type="RefSeq" id="WP_285619872.1">
    <property type="nucleotide sequence ID" value="NZ_BSTJ01000002.1"/>
</dbReference>
<dbReference type="InterPro" id="IPR000073">
    <property type="entry name" value="AB_hydrolase_1"/>
</dbReference>
<dbReference type="PANTHER" id="PTHR43798:SF33">
    <property type="entry name" value="HYDROLASE, PUTATIVE (AFU_ORTHOLOGUE AFUA_2G14860)-RELATED"/>
    <property type="match status" value="1"/>
</dbReference>
<dbReference type="InterPro" id="IPR029058">
    <property type="entry name" value="AB_hydrolase_fold"/>
</dbReference>
<dbReference type="SUPFAM" id="SSF53474">
    <property type="entry name" value="alpha/beta-Hydrolases"/>
    <property type="match status" value="1"/>
</dbReference>
<name>A0A9W6RHK1_9ACTN</name>
<dbReference type="PANTHER" id="PTHR43798">
    <property type="entry name" value="MONOACYLGLYCEROL LIPASE"/>
    <property type="match status" value="1"/>
</dbReference>
<evidence type="ECO:0000259" key="3">
    <source>
        <dbReference type="Pfam" id="PF00561"/>
    </source>
</evidence>
<protein>
    <submittedName>
        <fullName evidence="4">2-succinyl-6-hydroxy-2,4-cyclohexadiene-1-carboxylate synthase</fullName>
    </submittedName>
</protein>
<gene>
    <name evidence="4" type="primary">menH</name>
    <name evidence="4" type="ORF">Airi01_024390</name>
</gene>
<dbReference type="Gene3D" id="3.40.50.1820">
    <property type="entry name" value="alpha/beta hydrolase"/>
    <property type="match status" value="1"/>
</dbReference>